<dbReference type="Proteomes" id="UP000197032">
    <property type="component" value="Unassembled WGS sequence"/>
</dbReference>
<comment type="caution">
    <text evidence="1">The sequence shown here is derived from an EMBL/GenBank/DDBJ whole genome shotgun (WGS) entry which is preliminary data.</text>
</comment>
<sequence>MGKDFPYNNEFFIPAGCRVSLLFVVSNLGRAEVLGVIGIVLGDTDFGSWDSR</sequence>
<evidence type="ECO:0000313" key="1">
    <source>
        <dbReference type="EMBL" id="GAW93066.1"/>
    </source>
</evidence>
<reference evidence="2" key="1">
    <citation type="journal article" date="2017" name="Appl. Environ. Microbiol.">
        <title>Genomic Analysis of Calderihabitans maritimus KKC1, a Thermophilic, Hydrogenogenic, Carboxydotrophic Bacterium Isolated from Marine Sediment.</title>
        <authorList>
            <person name="Omae K."/>
            <person name="Yoneda Y."/>
            <person name="Fukuyama Y."/>
            <person name="Yoshida T."/>
            <person name="Sako Y."/>
        </authorList>
    </citation>
    <scope>NUCLEOTIDE SEQUENCE [LARGE SCALE GENOMIC DNA]</scope>
    <source>
        <strain evidence="2">KKC1</strain>
    </source>
</reference>
<proteinExistence type="predicted"/>
<dbReference type="EMBL" id="BDGJ01000111">
    <property type="protein sequence ID" value="GAW93066.1"/>
    <property type="molecule type" value="Genomic_DNA"/>
</dbReference>
<keyword evidence="2" id="KW-1185">Reference proteome</keyword>
<organism evidence="1 2">
    <name type="scientific">Calderihabitans maritimus</name>
    <dbReference type="NCBI Taxonomy" id="1246530"/>
    <lineage>
        <taxon>Bacteria</taxon>
        <taxon>Bacillati</taxon>
        <taxon>Bacillota</taxon>
        <taxon>Clostridia</taxon>
        <taxon>Neomoorellales</taxon>
        <taxon>Calderihabitantaceae</taxon>
        <taxon>Calderihabitans</taxon>
    </lineage>
</organism>
<protein>
    <submittedName>
        <fullName evidence="1">Uncharacterized protein</fullName>
    </submittedName>
</protein>
<accession>A0A1Z5HU57</accession>
<gene>
    <name evidence="1" type="ORF">KKC1_22070</name>
</gene>
<evidence type="ECO:0000313" key="2">
    <source>
        <dbReference type="Proteomes" id="UP000197032"/>
    </source>
</evidence>
<name>A0A1Z5HU57_9FIRM</name>
<dbReference type="AlphaFoldDB" id="A0A1Z5HU57"/>